<feature type="domain" description="Rhodanese" evidence="1">
    <location>
        <begin position="16"/>
        <end position="108"/>
    </location>
</feature>
<organism evidence="2 3">
    <name type="scientific">Nocardioides agariphilus</name>
    <dbReference type="NCBI Taxonomy" id="433664"/>
    <lineage>
        <taxon>Bacteria</taxon>
        <taxon>Bacillati</taxon>
        <taxon>Actinomycetota</taxon>
        <taxon>Actinomycetes</taxon>
        <taxon>Propionibacteriales</taxon>
        <taxon>Nocardioidaceae</taxon>
        <taxon>Nocardioides</taxon>
    </lineage>
</organism>
<accession>A0A930YPK7</accession>
<sequence length="112" mass="12108">MPTFMTRAEVEDLIANDQDHTLIDALPHSYYAQQHLPGALNLVETDVATLAAQLLPNKDATVVTYCSNEACPNSKAVARRLEALGYTDVRTYAAGIQDWVQAGNATETSLAS</sequence>
<gene>
    <name evidence="2" type="ORF">ISU10_08500</name>
</gene>
<dbReference type="Pfam" id="PF00581">
    <property type="entry name" value="Rhodanese"/>
    <property type="match status" value="1"/>
</dbReference>
<proteinExistence type="predicted"/>
<evidence type="ECO:0000313" key="2">
    <source>
        <dbReference type="EMBL" id="MBF4767805.1"/>
    </source>
</evidence>
<dbReference type="GO" id="GO:0004792">
    <property type="term" value="F:thiosulfate-cyanide sulfurtransferase activity"/>
    <property type="evidence" value="ECO:0007669"/>
    <property type="project" value="InterPro"/>
</dbReference>
<dbReference type="SUPFAM" id="SSF52821">
    <property type="entry name" value="Rhodanese/Cell cycle control phosphatase"/>
    <property type="match status" value="1"/>
</dbReference>
<protein>
    <submittedName>
        <fullName evidence="2">Rhodanese-like domain-containing protein</fullName>
    </submittedName>
</protein>
<dbReference type="RefSeq" id="WP_194695955.1">
    <property type="nucleotide sequence ID" value="NZ_JADKPO010000009.1"/>
</dbReference>
<reference evidence="2" key="1">
    <citation type="submission" date="2020-11" db="EMBL/GenBank/DDBJ databases">
        <title>Nocardioides cynanchi sp. nov., isolated from soil of rhizosphere of Cynanchum wilfordii.</title>
        <authorList>
            <person name="Lee J.-S."/>
            <person name="Suh M.K."/>
            <person name="Kim J.-S."/>
        </authorList>
    </citation>
    <scope>NUCLEOTIDE SEQUENCE</scope>
    <source>
        <strain evidence="2">KCTC 19276</strain>
    </source>
</reference>
<dbReference type="SMART" id="SM00450">
    <property type="entry name" value="RHOD"/>
    <property type="match status" value="1"/>
</dbReference>
<dbReference type="Gene3D" id="3.40.250.10">
    <property type="entry name" value="Rhodanese-like domain"/>
    <property type="match status" value="1"/>
</dbReference>
<evidence type="ECO:0000259" key="1">
    <source>
        <dbReference type="PROSITE" id="PS50206"/>
    </source>
</evidence>
<dbReference type="InterPro" id="IPR001763">
    <property type="entry name" value="Rhodanese-like_dom"/>
</dbReference>
<dbReference type="InterPro" id="IPR001307">
    <property type="entry name" value="Thiosulphate_STrfase_CS"/>
</dbReference>
<keyword evidence="3" id="KW-1185">Reference proteome</keyword>
<dbReference type="InterPro" id="IPR036873">
    <property type="entry name" value="Rhodanese-like_dom_sf"/>
</dbReference>
<dbReference type="PROSITE" id="PS00380">
    <property type="entry name" value="RHODANESE_1"/>
    <property type="match status" value="1"/>
</dbReference>
<dbReference type="CDD" id="cd00158">
    <property type="entry name" value="RHOD"/>
    <property type="match status" value="1"/>
</dbReference>
<name>A0A930YPK7_9ACTN</name>
<dbReference type="EMBL" id="JADKPO010000009">
    <property type="protein sequence ID" value="MBF4767805.1"/>
    <property type="molecule type" value="Genomic_DNA"/>
</dbReference>
<dbReference type="PROSITE" id="PS50206">
    <property type="entry name" value="RHODANESE_3"/>
    <property type="match status" value="1"/>
</dbReference>
<comment type="caution">
    <text evidence="2">The sequence shown here is derived from an EMBL/GenBank/DDBJ whole genome shotgun (WGS) entry which is preliminary data.</text>
</comment>
<evidence type="ECO:0000313" key="3">
    <source>
        <dbReference type="Proteomes" id="UP000660668"/>
    </source>
</evidence>
<dbReference type="Proteomes" id="UP000660668">
    <property type="component" value="Unassembled WGS sequence"/>
</dbReference>
<dbReference type="AlphaFoldDB" id="A0A930YPK7"/>